<name>A0A538S977_UNCEI</name>
<accession>A0A538S977</accession>
<evidence type="ECO:0000313" key="2">
    <source>
        <dbReference type="EMBL" id="TMQ47929.1"/>
    </source>
</evidence>
<keyword evidence="1" id="KW-0472">Membrane</keyword>
<dbReference type="EMBL" id="VBOS01000503">
    <property type="protein sequence ID" value="TMQ47929.1"/>
    <property type="molecule type" value="Genomic_DNA"/>
</dbReference>
<reference evidence="2 3" key="1">
    <citation type="journal article" date="2019" name="Nat. Microbiol.">
        <title>Mediterranean grassland soil C-N compound turnover is dependent on rainfall and depth, and is mediated by genomically divergent microorganisms.</title>
        <authorList>
            <person name="Diamond S."/>
            <person name="Andeer P.F."/>
            <person name="Li Z."/>
            <person name="Crits-Christoph A."/>
            <person name="Burstein D."/>
            <person name="Anantharaman K."/>
            <person name="Lane K.R."/>
            <person name="Thomas B.C."/>
            <person name="Pan C."/>
            <person name="Northen T.R."/>
            <person name="Banfield J.F."/>
        </authorList>
    </citation>
    <scope>NUCLEOTIDE SEQUENCE [LARGE SCALE GENOMIC DNA]</scope>
    <source>
        <strain evidence="2">WS_2</strain>
    </source>
</reference>
<dbReference type="Pfam" id="PF07963">
    <property type="entry name" value="N_methyl"/>
    <property type="match status" value="1"/>
</dbReference>
<protein>
    <submittedName>
        <fullName evidence="2">Prepilin-type N-terminal cleavage/methylation domain-containing protein</fullName>
    </submittedName>
</protein>
<sequence length="151" mass="16443">MTWKIRGARGFTLIEMSVVILILGFIAAFSVPALLRLNRSLQLKGAVQNLAGQLQLARQKAMATSKPQIMHLFQGTYGVDYHIHNTGEAPTGMWKFPKDVNYVWSAGTLTGQMVTMNADGRADRSGMVILQTLGGLADTINVQLSGLVLLQ</sequence>
<dbReference type="NCBIfam" id="TIGR02532">
    <property type="entry name" value="IV_pilin_GFxxxE"/>
    <property type="match status" value="1"/>
</dbReference>
<proteinExistence type="predicted"/>
<dbReference type="AlphaFoldDB" id="A0A538S977"/>
<dbReference type="Gene3D" id="3.30.700.10">
    <property type="entry name" value="Glycoprotein, Type 4 Pilin"/>
    <property type="match status" value="1"/>
</dbReference>
<evidence type="ECO:0000256" key="1">
    <source>
        <dbReference type="SAM" id="Phobius"/>
    </source>
</evidence>
<dbReference type="SUPFAM" id="SSF54523">
    <property type="entry name" value="Pili subunits"/>
    <property type="match status" value="1"/>
</dbReference>
<feature type="transmembrane region" description="Helical" evidence="1">
    <location>
        <begin position="12"/>
        <end position="35"/>
    </location>
</feature>
<keyword evidence="1" id="KW-0812">Transmembrane</keyword>
<comment type="caution">
    <text evidence="2">The sequence shown here is derived from an EMBL/GenBank/DDBJ whole genome shotgun (WGS) entry which is preliminary data.</text>
</comment>
<dbReference type="InterPro" id="IPR045584">
    <property type="entry name" value="Pilin-like"/>
</dbReference>
<evidence type="ECO:0000313" key="3">
    <source>
        <dbReference type="Proteomes" id="UP000317716"/>
    </source>
</evidence>
<dbReference type="PROSITE" id="PS00409">
    <property type="entry name" value="PROKAR_NTER_METHYL"/>
    <property type="match status" value="1"/>
</dbReference>
<gene>
    <name evidence="2" type="ORF">E6K72_13485</name>
</gene>
<keyword evidence="1" id="KW-1133">Transmembrane helix</keyword>
<dbReference type="Proteomes" id="UP000317716">
    <property type="component" value="Unassembled WGS sequence"/>
</dbReference>
<dbReference type="InterPro" id="IPR012902">
    <property type="entry name" value="N_methyl_site"/>
</dbReference>
<organism evidence="2 3">
    <name type="scientific">Eiseniibacteriota bacterium</name>
    <dbReference type="NCBI Taxonomy" id="2212470"/>
    <lineage>
        <taxon>Bacteria</taxon>
        <taxon>Candidatus Eiseniibacteriota</taxon>
    </lineage>
</organism>